<feature type="transmembrane region" description="Helical" evidence="7">
    <location>
        <begin position="269"/>
        <end position="293"/>
    </location>
</feature>
<feature type="domain" description="Mechanosensitive ion channel MscS C-terminal" evidence="9">
    <location>
        <begin position="429"/>
        <end position="513"/>
    </location>
</feature>
<dbReference type="InterPro" id="IPR049278">
    <property type="entry name" value="MS_channel_C"/>
</dbReference>
<dbReference type="SUPFAM" id="SSF82689">
    <property type="entry name" value="Mechanosensitive channel protein MscS (YggB), C-terminal domain"/>
    <property type="match status" value="1"/>
</dbReference>
<evidence type="ECO:0000256" key="2">
    <source>
        <dbReference type="ARBA" id="ARBA00008017"/>
    </source>
</evidence>
<organism evidence="10 11">
    <name type="scientific">Roseofilum capinflatum BLCC-M114</name>
    <dbReference type="NCBI Taxonomy" id="3022440"/>
    <lineage>
        <taxon>Bacteria</taxon>
        <taxon>Bacillati</taxon>
        <taxon>Cyanobacteriota</taxon>
        <taxon>Cyanophyceae</taxon>
        <taxon>Desertifilales</taxon>
        <taxon>Desertifilaceae</taxon>
        <taxon>Roseofilum</taxon>
        <taxon>Roseofilum capinflatum</taxon>
    </lineage>
</organism>
<dbReference type="Pfam" id="PF00924">
    <property type="entry name" value="MS_channel_2nd"/>
    <property type="match status" value="1"/>
</dbReference>
<accession>A0ABT7B516</accession>
<dbReference type="RefSeq" id="WP_283766600.1">
    <property type="nucleotide sequence ID" value="NZ_JAQOSO010000051.1"/>
</dbReference>
<protein>
    <submittedName>
        <fullName evidence="10">Mechanosensitive ion channel family protein</fullName>
    </submittedName>
</protein>
<dbReference type="Gene3D" id="2.30.30.60">
    <property type="match status" value="1"/>
</dbReference>
<evidence type="ECO:0000313" key="10">
    <source>
        <dbReference type="EMBL" id="MDJ1174269.1"/>
    </source>
</evidence>
<dbReference type="Proteomes" id="UP001235849">
    <property type="component" value="Unassembled WGS sequence"/>
</dbReference>
<dbReference type="PANTHER" id="PTHR30566">
    <property type="entry name" value="YNAI-RELATED MECHANOSENSITIVE ION CHANNEL"/>
    <property type="match status" value="1"/>
</dbReference>
<dbReference type="SUPFAM" id="SSF50182">
    <property type="entry name" value="Sm-like ribonucleoproteins"/>
    <property type="match status" value="1"/>
</dbReference>
<comment type="subcellular location">
    <subcellularLocation>
        <location evidence="1">Cell membrane</location>
        <topology evidence="1">Multi-pass membrane protein</topology>
    </subcellularLocation>
</comment>
<name>A0ABT7B516_9CYAN</name>
<reference evidence="10 11" key="1">
    <citation type="submission" date="2023-01" db="EMBL/GenBank/DDBJ databases">
        <title>Novel diversity within Roseofilum (Cyanobacteria; Desertifilaceae) from marine benthic mats with descriptions of four novel species.</title>
        <authorList>
            <person name="Wang Y."/>
            <person name="Berthold D.E."/>
            <person name="Hu J."/>
            <person name="Lefler F.W."/>
            <person name="Laughinghouse H.D. IV."/>
        </authorList>
    </citation>
    <scope>NUCLEOTIDE SEQUENCE [LARGE SCALE GENOMIC DNA]</scope>
    <source>
        <strain evidence="10 11">BLCC-M114</strain>
    </source>
</reference>
<dbReference type="InterPro" id="IPR023408">
    <property type="entry name" value="MscS_beta-dom_sf"/>
</dbReference>
<dbReference type="Gene3D" id="3.30.70.100">
    <property type="match status" value="1"/>
</dbReference>
<sequence>MRSFIENVNASHEVLMEAYQEYLEAPGLFASTSVREKANTAQFFFDRAADCLDVSQVGDSLRSDTRTEATLQLKEIFDRIDIPDYSDIPDQEVILDLKEKEIDLNNWTVPETEIEITKVKEGDRAGEYLFSPSTVARTPEFYEKVKTLRYKRGATENFYNFYISTPGQLLPPKWFRFLPKASHAVYFDQTLWQWMGMFIVLIFNAIIIIFIFKWNQKRTRKFRPIRKSFARATPALLSSLLLWFSCDFIDNQLNITGTVLFSTLMTLYFFLWTMAGFIVFFVNQGIGEAIVAYLEHTQEKVESNLIRVIVDVVSFIAGGAVILFGLVTLGVNLLPLVAGLGVGGLAVALGAQSTLENVIAGLALFFDKPVVAGERCVFGDQEGFVQSIGLRSIRLQGIDGTLISMPNSQFSQLLLTNKSRSEKLLFKHQIHLSYETTSEQLNVVLDRLHKLLTDHEQTLEPGLHVRCVGYNEYSIVIELQAYINTGDIETFLLIQEELLLKVQEIVEEVGTEFAIGV</sequence>
<keyword evidence="4 7" id="KW-0812">Transmembrane</keyword>
<feature type="transmembrane region" description="Helical" evidence="7">
    <location>
        <begin position="305"/>
        <end position="327"/>
    </location>
</feature>
<dbReference type="InterPro" id="IPR011066">
    <property type="entry name" value="MscS_channel_C_sf"/>
</dbReference>
<evidence type="ECO:0000256" key="6">
    <source>
        <dbReference type="ARBA" id="ARBA00023136"/>
    </source>
</evidence>
<proteinExistence type="inferred from homology"/>
<comment type="similarity">
    <text evidence="2">Belongs to the MscS (TC 1.A.23) family.</text>
</comment>
<keyword evidence="11" id="KW-1185">Reference proteome</keyword>
<dbReference type="InterPro" id="IPR010920">
    <property type="entry name" value="LSM_dom_sf"/>
</dbReference>
<feature type="transmembrane region" description="Helical" evidence="7">
    <location>
        <begin position="333"/>
        <end position="351"/>
    </location>
</feature>
<evidence type="ECO:0000259" key="8">
    <source>
        <dbReference type="Pfam" id="PF00924"/>
    </source>
</evidence>
<dbReference type="SUPFAM" id="SSF82861">
    <property type="entry name" value="Mechanosensitive channel protein MscS (YggB), transmembrane region"/>
    <property type="match status" value="1"/>
</dbReference>
<dbReference type="InterPro" id="IPR006685">
    <property type="entry name" value="MscS_channel_2nd"/>
</dbReference>
<evidence type="ECO:0000256" key="5">
    <source>
        <dbReference type="ARBA" id="ARBA00022989"/>
    </source>
</evidence>
<feature type="transmembrane region" description="Helical" evidence="7">
    <location>
        <begin position="191"/>
        <end position="212"/>
    </location>
</feature>
<comment type="caution">
    <text evidence="10">The sequence shown here is derived from an EMBL/GenBank/DDBJ whole genome shotgun (WGS) entry which is preliminary data.</text>
</comment>
<evidence type="ECO:0000256" key="1">
    <source>
        <dbReference type="ARBA" id="ARBA00004651"/>
    </source>
</evidence>
<keyword evidence="3" id="KW-1003">Cell membrane</keyword>
<feature type="transmembrane region" description="Helical" evidence="7">
    <location>
        <begin position="232"/>
        <end position="249"/>
    </location>
</feature>
<evidence type="ECO:0000256" key="7">
    <source>
        <dbReference type="SAM" id="Phobius"/>
    </source>
</evidence>
<evidence type="ECO:0000256" key="4">
    <source>
        <dbReference type="ARBA" id="ARBA00022692"/>
    </source>
</evidence>
<evidence type="ECO:0000259" key="9">
    <source>
        <dbReference type="Pfam" id="PF21082"/>
    </source>
</evidence>
<gene>
    <name evidence="10" type="ORF">PMG25_09200</name>
</gene>
<feature type="domain" description="Mechanosensitive ion channel MscS" evidence="8">
    <location>
        <begin position="354"/>
        <end position="420"/>
    </location>
</feature>
<dbReference type="Pfam" id="PF21082">
    <property type="entry name" value="MS_channel_3rd"/>
    <property type="match status" value="1"/>
</dbReference>
<dbReference type="Gene3D" id="1.10.287.1260">
    <property type="match status" value="1"/>
</dbReference>
<keyword evidence="6 7" id="KW-0472">Membrane</keyword>
<keyword evidence="5 7" id="KW-1133">Transmembrane helix</keyword>
<evidence type="ECO:0000313" key="11">
    <source>
        <dbReference type="Proteomes" id="UP001235849"/>
    </source>
</evidence>
<dbReference type="PANTHER" id="PTHR30566:SF5">
    <property type="entry name" value="MECHANOSENSITIVE ION CHANNEL PROTEIN 1, MITOCHONDRIAL-RELATED"/>
    <property type="match status" value="1"/>
</dbReference>
<dbReference type="EMBL" id="JAQOSO010000051">
    <property type="protein sequence ID" value="MDJ1174269.1"/>
    <property type="molecule type" value="Genomic_DNA"/>
</dbReference>
<dbReference type="InterPro" id="IPR011014">
    <property type="entry name" value="MscS_channel_TM-2"/>
</dbReference>
<evidence type="ECO:0000256" key="3">
    <source>
        <dbReference type="ARBA" id="ARBA00022475"/>
    </source>
</evidence>